<dbReference type="GO" id="GO:0003677">
    <property type="term" value="F:DNA binding"/>
    <property type="evidence" value="ECO:0007669"/>
    <property type="project" value="InterPro"/>
</dbReference>
<evidence type="ECO:0000259" key="2">
    <source>
        <dbReference type="Pfam" id="PF05699"/>
    </source>
</evidence>
<feature type="domain" description="hAT-like transposase RNase-H fold" evidence="3">
    <location>
        <begin position="1"/>
        <end position="65"/>
    </location>
</feature>
<feature type="compositionally biased region" description="Polar residues" evidence="1">
    <location>
        <begin position="224"/>
        <end position="235"/>
    </location>
</feature>
<dbReference type="InterPro" id="IPR025525">
    <property type="entry name" value="hAT-like_transposase_RNase-H"/>
</dbReference>
<gene>
    <name evidence="4" type="ORF">SO802_002236</name>
</gene>
<dbReference type="AlphaFoldDB" id="A0AAW2DZB0"/>
<keyword evidence="5" id="KW-1185">Reference proteome</keyword>
<dbReference type="Pfam" id="PF14372">
    <property type="entry name" value="hAT-like_RNase-H"/>
    <property type="match status" value="1"/>
</dbReference>
<name>A0AAW2DZB0_9ROSI</name>
<evidence type="ECO:0000313" key="4">
    <source>
        <dbReference type="EMBL" id="KAL0015167.1"/>
    </source>
</evidence>
<dbReference type="GO" id="GO:0046983">
    <property type="term" value="F:protein dimerization activity"/>
    <property type="evidence" value="ECO:0007669"/>
    <property type="project" value="InterPro"/>
</dbReference>
<sequence length="235" mass="26842">MSFKMLEKFDCYWNVIHGVMVVATILDPRCKIELLQYYFSLIYGDEAKNEIQRVRDTCYEMICDYTSRRMAREGTCGTCVSEIYKLMTPLWTLKDILVGKKKGGNIKLELEHYLEDDLMPRTLEFDILAWWKSNGPKYPTLQCFARDILAIPVSTVASKSAFSTSGRLLSPHRSKLHAKTMEALMCAQNWLWAEIKGLSSIVDGIEANTFQNILDDSDDDEESGVTTLGESEIYS</sequence>
<proteinExistence type="predicted"/>
<dbReference type="PANTHER" id="PTHR23272:SF179">
    <property type="entry name" value="ZINC FINGER BED DOMAIN-CONTAINING PROTEIN RICESLEEPER 2-LIKE ISOFORM X1"/>
    <property type="match status" value="1"/>
</dbReference>
<dbReference type="Pfam" id="PF05699">
    <property type="entry name" value="Dimer_Tnp_hAT"/>
    <property type="match status" value="1"/>
</dbReference>
<comment type="caution">
    <text evidence="4">The sequence shown here is derived from an EMBL/GenBank/DDBJ whole genome shotgun (WGS) entry which is preliminary data.</text>
</comment>
<evidence type="ECO:0000313" key="5">
    <source>
        <dbReference type="Proteomes" id="UP001459277"/>
    </source>
</evidence>
<evidence type="ECO:0008006" key="6">
    <source>
        <dbReference type="Google" id="ProtNLM"/>
    </source>
</evidence>
<dbReference type="InterPro" id="IPR008906">
    <property type="entry name" value="HATC_C_dom"/>
</dbReference>
<organism evidence="4 5">
    <name type="scientific">Lithocarpus litseifolius</name>
    <dbReference type="NCBI Taxonomy" id="425828"/>
    <lineage>
        <taxon>Eukaryota</taxon>
        <taxon>Viridiplantae</taxon>
        <taxon>Streptophyta</taxon>
        <taxon>Embryophyta</taxon>
        <taxon>Tracheophyta</taxon>
        <taxon>Spermatophyta</taxon>
        <taxon>Magnoliopsida</taxon>
        <taxon>eudicotyledons</taxon>
        <taxon>Gunneridae</taxon>
        <taxon>Pentapetalae</taxon>
        <taxon>rosids</taxon>
        <taxon>fabids</taxon>
        <taxon>Fagales</taxon>
        <taxon>Fagaceae</taxon>
        <taxon>Lithocarpus</taxon>
    </lineage>
</organism>
<evidence type="ECO:0000256" key="1">
    <source>
        <dbReference type="SAM" id="MobiDB-lite"/>
    </source>
</evidence>
<dbReference type="PANTHER" id="PTHR23272">
    <property type="entry name" value="BED FINGER-RELATED"/>
    <property type="match status" value="1"/>
</dbReference>
<dbReference type="InterPro" id="IPR012337">
    <property type="entry name" value="RNaseH-like_sf"/>
</dbReference>
<dbReference type="SUPFAM" id="SSF53098">
    <property type="entry name" value="Ribonuclease H-like"/>
    <property type="match status" value="1"/>
</dbReference>
<dbReference type="Proteomes" id="UP001459277">
    <property type="component" value="Unassembled WGS sequence"/>
</dbReference>
<dbReference type="EMBL" id="JAZDWU010000001">
    <property type="protein sequence ID" value="KAL0015167.1"/>
    <property type="molecule type" value="Genomic_DNA"/>
</dbReference>
<feature type="region of interest" description="Disordered" evidence="1">
    <location>
        <begin position="216"/>
        <end position="235"/>
    </location>
</feature>
<reference evidence="4 5" key="1">
    <citation type="submission" date="2024-01" db="EMBL/GenBank/DDBJ databases">
        <title>A telomere-to-telomere, gap-free genome of sweet tea (Lithocarpus litseifolius).</title>
        <authorList>
            <person name="Zhou J."/>
        </authorList>
    </citation>
    <scope>NUCLEOTIDE SEQUENCE [LARGE SCALE GENOMIC DNA]</scope>
    <source>
        <strain evidence="4">Zhou-2022a</strain>
        <tissue evidence="4">Leaf</tissue>
    </source>
</reference>
<accession>A0AAW2DZB0</accession>
<feature type="domain" description="HAT C-terminal dimerisation" evidence="2">
    <location>
        <begin position="109"/>
        <end position="191"/>
    </location>
</feature>
<evidence type="ECO:0000259" key="3">
    <source>
        <dbReference type="Pfam" id="PF14372"/>
    </source>
</evidence>
<protein>
    <recommendedName>
        <fullName evidence="6">HAT C-terminal dimerisation domain-containing protein</fullName>
    </recommendedName>
</protein>